<keyword evidence="3" id="KW-1185">Reference proteome</keyword>
<protein>
    <submittedName>
        <fullName evidence="2">Uncharacterized protein</fullName>
    </submittedName>
</protein>
<sequence>FCPKVELLDRIFVVVVARSDSFLLDVVPLLPGGILVAWIVVAVVVVVAADDVVVAAAADDVVVAQGIPSSPR</sequence>
<name>A0A392VC95_9FABA</name>
<keyword evidence="1" id="KW-0812">Transmembrane</keyword>
<proteinExistence type="predicted"/>
<keyword evidence="1" id="KW-1133">Transmembrane helix</keyword>
<feature type="non-terminal residue" evidence="2">
    <location>
        <position position="1"/>
    </location>
</feature>
<dbReference type="EMBL" id="LXQA011105747">
    <property type="protein sequence ID" value="MCI85052.1"/>
    <property type="molecule type" value="Genomic_DNA"/>
</dbReference>
<feature type="transmembrane region" description="Helical" evidence="1">
    <location>
        <begin position="29"/>
        <end position="49"/>
    </location>
</feature>
<accession>A0A392VC95</accession>
<organism evidence="2 3">
    <name type="scientific">Trifolium medium</name>
    <dbReference type="NCBI Taxonomy" id="97028"/>
    <lineage>
        <taxon>Eukaryota</taxon>
        <taxon>Viridiplantae</taxon>
        <taxon>Streptophyta</taxon>
        <taxon>Embryophyta</taxon>
        <taxon>Tracheophyta</taxon>
        <taxon>Spermatophyta</taxon>
        <taxon>Magnoliopsida</taxon>
        <taxon>eudicotyledons</taxon>
        <taxon>Gunneridae</taxon>
        <taxon>Pentapetalae</taxon>
        <taxon>rosids</taxon>
        <taxon>fabids</taxon>
        <taxon>Fabales</taxon>
        <taxon>Fabaceae</taxon>
        <taxon>Papilionoideae</taxon>
        <taxon>50 kb inversion clade</taxon>
        <taxon>NPAAA clade</taxon>
        <taxon>Hologalegina</taxon>
        <taxon>IRL clade</taxon>
        <taxon>Trifolieae</taxon>
        <taxon>Trifolium</taxon>
    </lineage>
</organism>
<comment type="caution">
    <text evidence="2">The sequence shown here is derived from an EMBL/GenBank/DDBJ whole genome shotgun (WGS) entry which is preliminary data.</text>
</comment>
<evidence type="ECO:0000313" key="2">
    <source>
        <dbReference type="EMBL" id="MCI85052.1"/>
    </source>
</evidence>
<dbReference type="Proteomes" id="UP000265520">
    <property type="component" value="Unassembled WGS sequence"/>
</dbReference>
<evidence type="ECO:0000256" key="1">
    <source>
        <dbReference type="SAM" id="Phobius"/>
    </source>
</evidence>
<dbReference type="AlphaFoldDB" id="A0A392VC95"/>
<reference evidence="2 3" key="1">
    <citation type="journal article" date="2018" name="Front. Plant Sci.">
        <title>Red Clover (Trifolium pratense) and Zigzag Clover (T. medium) - A Picture of Genomic Similarities and Differences.</title>
        <authorList>
            <person name="Dluhosova J."/>
            <person name="Istvanek J."/>
            <person name="Nedelnik J."/>
            <person name="Repkova J."/>
        </authorList>
    </citation>
    <scope>NUCLEOTIDE SEQUENCE [LARGE SCALE GENOMIC DNA]</scope>
    <source>
        <strain evidence="3">cv. 10/8</strain>
        <tissue evidence="2">Leaf</tissue>
    </source>
</reference>
<evidence type="ECO:0000313" key="3">
    <source>
        <dbReference type="Proteomes" id="UP000265520"/>
    </source>
</evidence>
<keyword evidence="1" id="KW-0472">Membrane</keyword>
<feature type="non-terminal residue" evidence="2">
    <location>
        <position position="72"/>
    </location>
</feature>